<evidence type="ECO:0000313" key="2">
    <source>
        <dbReference type="Proteomes" id="UP001160519"/>
    </source>
</evidence>
<sequence>MSEYTPTGKPSRYRAKLDTLSDIKREMSKVYRESRSGLSDVQDSTKQIWMLQAIGKLIVDSELEERIAKLENNL</sequence>
<name>A0AA43TKB8_9GAMM</name>
<gene>
    <name evidence="1" type="ORF">PSU93_01735</name>
</gene>
<evidence type="ECO:0000313" key="1">
    <source>
        <dbReference type="EMBL" id="MDI1229852.1"/>
    </source>
</evidence>
<organism evidence="1 2">
    <name type="scientific">Candidatus Methylobacter titanis</name>
    <dbReference type="NCBI Taxonomy" id="3053457"/>
    <lineage>
        <taxon>Bacteria</taxon>
        <taxon>Pseudomonadati</taxon>
        <taxon>Pseudomonadota</taxon>
        <taxon>Gammaproteobacteria</taxon>
        <taxon>Methylococcales</taxon>
        <taxon>Methylococcaceae</taxon>
        <taxon>Methylobacter</taxon>
    </lineage>
</organism>
<comment type="caution">
    <text evidence="1">The sequence shown here is derived from an EMBL/GenBank/DDBJ whole genome shotgun (WGS) entry which is preliminary data.</text>
</comment>
<proteinExistence type="predicted"/>
<dbReference type="EMBL" id="JAQSDF010000002">
    <property type="protein sequence ID" value="MDI1229852.1"/>
    <property type="molecule type" value="Genomic_DNA"/>
</dbReference>
<accession>A0AA43TKB8</accession>
<dbReference type="AlphaFoldDB" id="A0AA43TKB8"/>
<dbReference type="Proteomes" id="UP001160519">
    <property type="component" value="Unassembled WGS sequence"/>
</dbReference>
<keyword evidence="2" id="KW-1185">Reference proteome</keyword>
<reference evidence="1" key="1">
    <citation type="submission" date="2023-01" db="EMBL/GenBank/DDBJ databases">
        <title>Biogeochemical cycle of methane in antarctic sediments.</title>
        <authorList>
            <person name="Roldan D.M."/>
            <person name="Menes R.J."/>
        </authorList>
    </citation>
    <scope>NUCLEOTIDE SEQUENCE [LARGE SCALE GENOMIC DNA]</scope>
    <source>
        <strain evidence="1">K-2018 MAG008</strain>
    </source>
</reference>
<protein>
    <submittedName>
        <fullName evidence="1">Uncharacterized protein</fullName>
    </submittedName>
</protein>